<evidence type="ECO:0000313" key="2">
    <source>
        <dbReference type="Proteomes" id="UP000006247"/>
    </source>
</evidence>
<comment type="caution">
    <text evidence="1">The sequence shown here is derived from an EMBL/GenBank/DDBJ whole genome shotgun (WGS) entry which is preliminary data.</text>
</comment>
<dbReference type="Proteomes" id="UP000006247">
    <property type="component" value="Unassembled WGS sequence"/>
</dbReference>
<organism evidence="1 2">
    <name type="scientific">Corynebacterium matruchotii ATCC 33806</name>
    <dbReference type="NCBI Taxonomy" id="566549"/>
    <lineage>
        <taxon>Bacteria</taxon>
        <taxon>Bacillati</taxon>
        <taxon>Actinomycetota</taxon>
        <taxon>Actinomycetes</taxon>
        <taxon>Mycobacteriales</taxon>
        <taxon>Corynebacteriaceae</taxon>
        <taxon>Corynebacterium</taxon>
    </lineage>
</organism>
<gene>
    <name evidence="1" type="ORF">CORMATOL_01177</name>
</gene>
<dbReference type="AlphaFoldDB" id="C0E2H2"/>
<accession>C0E2H2</accession>
<reference evidence="1 2" key="1">
    <citation type="submission" date="2009-01" db="EMBL/GenBank/DDBJ databases">
        <authorList>
            <person name="Fulton L."/>
            <person name="Clifton S."/>
            <person name="Chinwalla A.T."/>
            <person name="Mitreva M."/>
            <person name="Sodergren E."/>
            <person name="Weinstock G."/>
            <person name="Clifton S."/>
            <person name="Dooling D.J."/>
            <person name="Fulton B."/>
            <person name="Minx P."/>
            <person name="Pepin K.H."/>
            <person name="Johnson M."/>
            <person name="Bhonagiri V."/>
            <person name="Nash W.E."/>
            <person name="Mardis E.R."/>
            <person name="Wilson R.K."/>
        </authorList>
    </citation>
    <scope>NUCLEOTIDE SEQUENCE [LARGE SCALE GENOMIC DNA]</scope>
    <source>
        <strain evidence="1 2">ATCC 33806</strain>
    </source>
</reference>
<dbReference type="HOGENOM" id="CLU_3116876_0_0_11"/>
<sequence length="50" mass="5727">MIRGYAEAGIMFFHLLHHGRFDGRRCGFNKFTLFFQGGKQLFAGYAKLLG</sequence>
<name>C0E2H2_9CORY</name>
<dbReference type="EMBL" id="ACEB01000019">
    <property type="protein sequence ID" value="EEG27281.1"/>
    <property type="molecule type" value="Genomic_DNA"/>
</dbReference>
<evidence type="ECO:0000313" key="1">
    <source>
        <dbReference type="EMBL" id="EEG27281.1"/>
    </source>
</evidence>
<proteinExistence type="predicted"/>
<protein>
    <submittedName>
        <fullName evidence="1">Uncharacterized protein</fullName>
    </submittedName>
</protein>